<reference evidence="1" key="1">
    <citation type="submission" date="2021-06" db="EMBL/GenBank/DDBJ databases">
        <authorList>
            <person name="Kallberg Y."/>
            <person name="Tangrot J."/>
            <person name="Rosling A."/>
        </authorList>
    </citation>
    <scope>NUCLEOTIDE SEQUENCE</scope>
    <source>
        <strain evidence="1">AU212A</strain>
    </source>
</reference>
<evidence type="ECO:0000313" key="2">
    <source>
        <dbReference type="Proteomes" id="UP000789860"/>
    </source>
</evidence>
<evidence type="ECO:0000313" key="1">
    <source>
        <dbReference type="EMBL" id="CAG8522928.1"/>
    </source>
</evidence>
<accession>A0ACA9LDI4</accession>
<gene>
    <name evidence="1" type="ORF">SCALOS_LOCUS4142</name>
</gene>
<comment type="caution">
    <text evidence="1">The sequence shown here is derived from an EMBL/GenBank/DDBJ whole genome shotgun (WGS) entry which is preliminary data.</text>
</comment>
<organism evidence="1 2">
    <name type="scientific">Scutellospora calospora</name>
    <dbReference type="NCBI Taxonomy" id="85575"/>
    <lineage>
        <taxon>Eukaryota</taxon>
        <taxon>Fungi</taxon>
        <taxon>Fungi incertae sedis</taxon>
        <taxon>Mucoromycota</taxon>
        <taxon>Glomeromycotina</taxon>
        <taxon>Glomeromycetes</taxon>
        <taxon>Diversisporales</taxon>
        <taxon>Gigasporaceae</taxon>
        <taxon>Scutellospora</taxon>
    </lineage>
</organism>
<sequence length="129" mass="15152">DKNDMCQVIIKRKGTEQKCGKEYTYDELISNMITHLYSDHSILNNNKLKSEIKHVYQTKLPDLINNNIPHKKTKQLENNRVVMEWIVLDNELFTAPQKKGFCRMMAVIDLKFCPPSNHLIMNDLLIIHL</sequence>
<protein>
    <submittedName>
        <fullName evidence="1">3491_t:CDS:1</fullName>
    </submittedName>
</protein>
<dbReference type="Proteomes" id="UP000789860">
    <property type="component" value="Unassembled WGS sequence"/>
</dbReference>
<name>A0ACA9LDI4_9GLOM</name>
<dbReference type="EMBL" id="CAJVPM010005349">
    <property type="protein sequence ID" value="CAG8522928.1"/>
    <property type="molecule type" value="Genomic_DNA"/>
</dbReference>
<keyword evidence="2" id="KW-1185">Reference proteome</keyword>
<proteinExistence type="predicted"/>
<feature type="non-terminal residue" evidence="1">
    <location>
        <position position="1"/>
    </location>
</feature>